<feature type="compositionally biased region" description="Polar residues" evidence="1">
    <location>
        <begin position="517"/>
        <end position="530"/>
    </location>
</feature>
<feature type="region of interest" description="Disordered" evidence="1">
    <location>
        <begin position="517"/>
        <end position="578"/>
    </location>
</feature>
<evidence type="ECO:0000259" key="2">
    <source>
        <dbReference type="Pfam" id="PF22066"/>
    </source>
</evidence>
<feature type="compositionally biased region" description="Gly residues" evidence="1">
    <location>
        <begin position="263"/>
        <end position="274"/>
    </location>
</feature>
<dbReference type="Pfam" id="PF22066">
    <property type="entry name" value="Cep192_D8"/>
    <property type="match status" value="1"/>
</dbReference>
<dbReference type="InterPro" id="IPR013783">
    <property type="entry name" value="Ig-like_fold"/>
</dbReference>
<feature type="region of interest" description="Disordered" evidence="1">
    <location>
        <begin position="317"/>
        <end position="379"/>
    </location>
</feature>
<protein>
    <submittedName>
        <fullName evidence="4">Dentin sialophosphoprotein-like</fullName>
    </submittedName>
</protein>
<proteinExistence type="predicted"/>
<dbReference type="RefSeq" id="XP_006811387.1">
    <property type="nucleotide sequence ID" value="XM_006811324.1"/>
</dbReference>
<dbReference type="PANTHER" id="PTHR16029:SF11">
    <property type="entry name" value="CENTROSOMAL PROTEIN OF 192 KDA"/>
    <property type="match status" value="1"/>
</dbReference>
<dbReference type="GeneID" id="102803549"/>
<accession>A0ABM0LUE6</accession>
<feature type="compositionally biased region" description="Polar residues" evidence="1">
    <location>
        <begin position="230"/>
        <end position="250"/>
    </location>
</feature>
<organism evidence="3 4">
    <name type="scientific">Saccoglossus kowalevskii</name>
    <name type="common">Acorn worm</name>
    <dbReference type="NCBI Taxonomy" id="10224"/>
    <lineage>
        <taxon>Eukaryota</taxon>
        <taxon>Metazoa</taxon>
        <taxon>Hemichordata</taxon>
        <taxon>Enteropneusta</taxon>
        <taxon>Harrimaniidae</taxon>
        <taxon>Saccoglossus</taxon>
    </lineage>
</organism>
<dbReference type="InterPro" id="IPR039103">
    <property type="entry name" value="Spd-2/CEP192"/>
</dbReference>
<feature type="compositionally biased region" description="Polar residues" evidence="1">
    <location>
        <begin position="366"/>
        <end position="379"/>
    </location>
</feature>
<feature type="region of interest" description="Disordered" evidence="1">
    <location>
        <begin position="464"/>
        <end position="484"/>
    </location>
</feature>
<feature type="compositionally biased region" description="Polar residues" evidence="1">
    <location>
        <begin position="1"/>
        <end position="11"/>
    </location>
</feature>
<dbReference type="Proteomes" id="UP000694865">
    <property type="component" value="Unplaced"/>
</dbReference>
<evidence type="ECO:0000256" key="1">
    <source>
        <dbReference type="SAM" id="MobiDB-lite"/>
    </source>
</evidence>
<feature type="region of interest" description="Disordered" evidence="1">
    <location>
        <begin position="216"/>
        <end position="303"/>
    </location>
</feature>
<dbReference type="PANTHER" id="PTHR16029">
    <property type="entry name" value="CENTROSOMAL PROTEIN OF 192 KDA"/>
    <property type="match status" value="1"/>
</dbReference>
<sequence length="712" mass="76979">MSQDVFQSSDGGNVKYADNESMWGSSANLGTPVAASTAARPKQTYLDRPSNGAFGSFLDQTSNSDLLENQRLSGLLQDIDLSGVSFSSSESRPSNIASTNSKDNYLTDTSSLGLIPECEMEGLSIGLLPVDSDDNFSDRTITPVAWHNHCPRDSDGEGFIPDSLEEKMIPQDNLGVRGAATGIESDGSEINTDDELEAARKEIARQQRDQYLLQHRRGEIEEQRPGLEGGNSNEDASLISSENEPVSLRQSAEGDVSFSPVPGDGGGGGDGSSGAGTDDSDDDDNESGFNPVSNDAPSTMDVLRRLGLAGDGVDNLIPPMPDYKNSADFPGSSRMRPTGDDDPLNRQVRFVSPSGSTIPSHIRPFQGSTYSQASGRDSDSQYSDELQLASKFFLPTTHSYSNTMAEDVASTPWSFDDSSFHASEIGAITQDNNDDDVEDDHDVTLRCVPDIEFDKTLTSDEIRRGEGDEHVQSPQNPFVGRSSLGSFGLGTGDFTFSQNLAFGEDEFAQLDPAALSPRSNLSNEQMNLSQERAEERAEVQGAESGEEDYVSDPQQSRKSPTGYDSGRESTPHSPSYIEDNGEILTDLAFKSPLPAMNKHGKSLLDAVTSSSSSHHAIILPKDKLVFPATEAGHVFKLKLQIKNEGTVAHTLKFVNPHPPFSISHSEYSIKPRHYLHLPVSFKPEQAGIYESLLVIATDVEHSLVAKLYGECL</sequence>
<dbReference type="InterPro" id="IPR054088">
    <property type="entry name" value="Cep192-like_D8"/>
</dbReference>
<feature type="compositionally biased region" description="Basic and acidic residues" evidence="1">
    <location>
        <begin position="216"/>
        <end position="225"/>
    </location>
</feature>
<evidence type="ECO:0000313" key="3">
    <source>
        <dbReference type="Proteomes" id="UP000694865"/>
    </source>
</evidence>
<gene>
    <name evidence="4" type="primary">LOC102803549</name>
</gene>
<feature type="domain" description="Cep192-like" evidence="2">
    <location>
        <begin position="614"/>
        <end position="712"/>
    </location>
</feature>
<reference evidence="4" key="1">
    <citation type="submission" date="2025-08" db="UniProtKB">
        <authorList>
            <consortium name="RefSeq"/>
        </authorList>
    </citation>
    <scope>IDENTIFICATION</scope>
    <source>
        <tissue evidence="4">Testes</tissue>
    </source>
</reference>
<dbReference type="Gene3D" id="2.60.40.10">
    <property type="entry name" value="Immunoglobulins"/>
    <property type="match status" value="1"/>
</dbReference>
<evidence type="ECO:0000313" key="4">
    <source>
        <dbReference type="RefSeq" id="XP_006811387.1"/>
    </source>
</evidence>
<feature type="region of interest" description="Disordered" evidence="1">
    <location>
        <begin position="1"/>
        <end position="28"/>
    </location>
</feature>
<keyword evidence="3" id="KW-1185">Reference proteome</keyword>
<name>A0ABM0LUE6_SACKO</name>